<dbReference type="Proteomes" id="UP000596092">
    <property type="component" value="Chromosome"/>
</dbReference>
<dbReference type="InterPro" id="IPR017871">
    <property type="entry name" value="ABC_transporter-like_CS"/>
</dbReference>
<dbReference type="InterPro" id="IPR011868">
    <property type="entry name" value="ModC_ABC_ATP-bd"/>
</dbReference>
<evidence type="ECO:0000256" key="5">
    <source>
        <dbReference type="ARBA" id="ARBA00022741"/>
    </source>
</evidence>
<keyword evidence="8" id="KW-0472">Membrane</keyword>
<dbReference type="InterPro" id="IPR004606">
    <property type="entry name" value="Mop_domain"/>
</dbReference>
<dbReference type="AlphaFoldDB" id="A0A7T6ARV4"/>
<dbReference type="GO" id="GO:0016020">
    <property type="term" value="C:membrane"/>
    <property type="evidence" value="ECO:0007669"/>
    <property type="project" value="InterPro"/>
</dbReference>
<dbReference type="PROSITE" id="PS51866">
    <property type="entry name" value="MOP"/>
    <property type="match status" value="1"/>
</dbReference>
<dbReference type="NCBIfam" id="TIGR02142">
    <property type="entry name" value="modC_ABC"/>
    <property type="match status" value="1"/>
</dbReference>
<dbReference type="Pfam" id="PF03459">
    <property type="entry name" value="TOBE"/>
    <property type="match status" value="1"/>
</dbReference>
<evidence type="ECO:0000259" key="11">
    <source>
        <dbReference type="PROSITE" id="PS51866"/>
    </source>
</evidence>
<keyword evidence="6 12" id="KW-0067">ATP-binding</keyword>
<feature type="domain" description="ABC transporter" evidence="10">
    <location>
        <begin position="2"/>
        <end position="233"/>
    </location>
</feature>
<dbReference type="SUPFAM" id="SSF52540">
    <property type="entry name" value="P-loop containing nucleoside triphosphate hydrolases"/>
    <property type="match status" value="1"/>
</dbReference>
<dbReference type="GO" id="GO:0015098">
    <property type="term" value="F:molybdate ion transmembrane transporter activity"/>
    <property type="evidence" value="ECO:0007669"/>
    <property type="project" value="InterPro"/>
</dbReference>
<dbReference type="InterPro" id="IPR003593">
    <property type="entry name" value="AAA+_ATPase"/>
</dbReference>
<evidence type="ECO:0000256" key="9">
    <source>
        <dbReference type="PROSITE-ProRule" id="PRU01213"/>
    </source>
</evidence>
<evidence type="ECO:0000256" key="3">
    <source>
        <dbReference type="ARBA" id="ARBA00022505"/>
    </source>
</evidence>
<feature type="domain" description="Mop" evidence="11">
    <location>
        <begin position="286"/>
        <end position="351"/>
    </location>
</feature>
<evidence type="ECO:0000256" key="4">
    <source>
        <dbReference type="ARBA" id="ARBA00022519"/>
    </source>
</evidence>
<evidence type="ECO:0000256" key="2">
    <source>
        <dbReference type="ARBA" id="ARBA00022475"/>
    </source>
</evidence>
<reference evidence="12 13" key="1">
    <citation type="submission" date="2020-05" db="EMBL/GenBank/DDBJ databases">
        <title>Complete genome of Desulfobulbus oligotrophicus.</title>
        <authorList>
            <person name="Podar M."/>
        </authorList>
    </citation>
    <scope>NUCLEOTIDE SEQUENCE [LARGE SCALE GENOMIC DNA]</scope>
    <source>
        <strain evidence="12 13">Prop6</strain>
    </source>
</reference>
<sequence>MQLAVSVHKQLGAFNLTADFTVTGQRIGLFGPSGSGKSTLMYLLAGLLKPDRGTLRLDQTIVFDSTNRINLAPEARRIGVVFQHNHLFPHMSVRSNLLYGWKRTPEHERHIDPEAIIEVLQLGKLLDRGVNLLSGGERQRVALARTVLTCPRLILMDEPLTGLDEELKFQVIFYLNSVFSQFKMPLLFISHSLLEMRLMTEQILIVEQGTIKQQMATEELAQSIWSTPGQNYVNLLHLGRPQPLGDLWSYQWGDIRLILTEYGPNNENIFELDAREIVLFKHHPEATSARNVLPCRVRKLFTAGNRVRVELQCGVNTLIVQIVPESKRELELAPNKEVVAVIKASAFKKVL</sequence>
<accession>A0A7T6ARV4</accession>
<keyword evidence="4" id="KW-0997">Cell inner membrane</keyword>
<dbReference type="PANTHER" id="PTHR43514">
    <property type="entry name" value="ABC TRANSPORTER I FAMILY MEMBER 10"/>
    <property type="match status" value="1"/>
</dbReference>
<dbReference type="InterPro" id="IPR003439">
    <property type="entry name" value="ABC_transporter-like_ATP-bd"/>
</dbReference>
<dbReference type="GO" id="GO:0016887">
    <property type="term" value="F:ATP hydrolysis activity"/>
    <property type="evidence" value="ECO:0007669"/>
    <property type="project" value="InterPro"/>
</dbReference>
<protein>
    <submittedName>
        <fullName evidence="12">Molybdenum ABC transporter ATP-binding protein</fullName>
    </submittedName>
</protein>
<dbReference type="PROSITE" id="PS50893">
    <property type="entry name" value="ABC_TRANSPORTER_2"/>
    <property type="match status" value="1"/>
</dbReference>
<dbReference type="InterPro" id="IPR027417">
    <property type="entry name" value="P-loop_NTPase"/>
</dbReference>
<keyword evidence="5" id="KW-0547">Nucleotide-binding</keyword>
<dbReference type="PANTHER" id="PTHR43514:SF4">
    <property type="entry name" value="ABC TRANSPORTER I FAMILY MEMBER 10"/>
    <property type="match status" value="1"/>
</dbReference>
<keyword evidence="2" id="KW-1003">Cell membrane</keyword>
<dbReference type="Gene3D" id="2.40.50.100">
    <property type="match status" value="1"/>
</dbReference>
<dbReference type="Gene3D" id="3.40.50.300">
    <property type="entry name" value="P-loop containing nucleotide triphosphate hydrolases"/>
    <property type="match status" value="1"/>
</dbReference>
<dbReference type="GO" id="GO:0005524">
    <property type="term" value="F:ATP binding"/>
    <property type="evidence" value="ECO:0007669"/>
    <property type="project" value="UniProtKB-KW"/>
</dbReference>
<dbReference type="EMBL" id="CP054140">
    <property type="protein sequence ID" value="QQG66905.1"/>
    <property type="molecule type" value="Genomic_DNA"/>
</dbReference>
<dbReference type="SMART" id="SM00382">
    <property type="entry name" value="AAA"/>
    <property type="match status" value="1"/>
</dbReference>
<gene>
    <name evidence="12" type="primary">modC</name>
    <name evidence="12" type="ORF">HP555_00780</name>
</gene>
<evidence type="ECO:0000259" key="10">
    <source>
        <dbReference type="PROSITE" id="PS50893"/>
    </source>
</evidence>
<dbReference type="KEGG" id="dog:HP555_00780"/>
<dbReference type="InterPro" id="IPR008995">
    <property type="entry name" value="Mo/tungstate-bd_C_term_dom"/>
</dbReference>
<keyword evidence="13" id="KW-1185">Reference proteome</keyword>
<dbReference type="GO" id="GO:0140359">
    <property type="term" value="F:ABC-type transporter activity"/>
    <property type="evidence" value="ECO:0007669"/>
    <property type="project" value="InterPro"/>
</dbReference>
<dbReference type="Pfam" id="PF00005">
    <property type="entry name" value="ABC_tran"/>
    <property type="match status" value="1"/>
</dbReference>
<keyword evidence="3 9" id="KW-0500">Molybdenum</keyword>
<dbReference type="PROSITE" id="PS00211">
    <property type="entry name" value="ABC_TRANSPORTER_1"/>
    <property type="match status" value="1"/>
</dbReference>
<evidence type="ECO:0000256" key="8">
    <source>
        <dbReference type="ARBA" id="ARBA00023136"/>
    </source>
</evidence>
<keyword evidence="1" id="KW-0813">Transport</keyword>
<evidence type="ECO:0000256" key="1">
    <source>
        <dbReference type="ARBA" id="ARBA00022448"/>
    </source>
</evidence>
<evidence type="ECO:0000256" key="6">
    <source>
        <dbReference type="ARBA" id="ARBA00022840"/>
    </source>
</evidence>
<organism evidence="12 13">
    <name type="scientific">Desulfobulbus oligotrophicus</name>
    <dbReference type="NCBI Taxonomy" id="1909699"/>
    <lineage>
        <taxon>Bacteria</taxon>
        <taxon>Pseudomonadati</taxon>
        <taxon>Thermodesulfobacteriota</taxon>
        <taxon>Desulfobulbia</taxon>
        <taxon>Desulfobulbales</taxon>
        <taxon>Desulfobulbaceae</taxon>
        <taxon>Desulfobulbus</taxon>
    </lineage>
</organism>
<evidence type="ECO:0000256" key="7">
    <source>
        <dbReference type="ARBA" id="ARBA00022967"/>
    </source>
</evidence>
<keyword evidence="7" id="KW-1278">Translocase</keyword>
<name>A0A7T6ARV4_9BACT</name>
<dbReference type="SUPFAM" id="SSF50331">
    <property type="entry name" value="MOP-like"/>
    <property type="match status" value="1"/>
</dbReference>
<dbReference type="InterPro" id="IPR005116">
    <property type="entry name" value="Transp-assoc_OB_typ1"/>
</dbReference>
<proteinExistence type="predicted"/>
<evidence type="ECO:0000313" key="13">
    <source>
        <dbReference type="Proteomes" id="UP000596092"/>
    </source>
</evidence>
<evidence type="ECO:0000313" key="12">
    <source>
        <dbReference type="EMBL" id="QQG66905.1"/>
    </source>
</evidence>
<dbReference type="InterPro" id="IPR050334">
    <property type="entry name" value="Molybdenum_import_ModC"/>
</dbReference>